<dbReference type="Gene3D" id="2.60.120.260">
    <property type="entry name" value="Galactose-binding domain-like"/>
    <property type="match status" value="1"/>
</dbReference>
<dbReference type="SUPFAM" id="SSF49785">
    <property type="entry name" value="Galactose-binding domain-like"/>
    <property type="match status" value="1"/>
</dbReference>
<dbReference type="PANTHER" id="PTHR47457">
    <property type="entry name" value="OS05G0345500 PROTEIN"/>
    <property type="match status" value="1"/>
</dbReference>
<feature type="coiled-coil region" evidence="3">
    <location>
        <begin position="464"/>
        <end position="491"/>
    </location>
</feature>
<comment type="pathway">
    <text evidence="2">Protein modification; protein ubiquitination.</text>
</comment>
<dbReference type="SUPFAM" id="SSF54695">
    <property type="entry name" value="POZ domain"/>
    <property type="match status" value="2"/>
</dbReference>
<dbReference type="STRING" id="3469.A0A4Y7J3M3"/>
<evidence type="ECO:0000259" key="7">
    <source>
        <dbReference type="PROSITE" id="PS50913"/>
    </source>
</evidence>
<dbReference type="InterPro" id="IPR008979">
    <property type="entry name" value="Galactose-bd-like_sf"/>
</dbReference>
<dbReference type="Pfam" id="PF00754">
    <property type="entry name" value="F5_F8_type_C"/>
    <property type="match status" value="1"/>
</dbReference>
<evidence type="ECO:0000313" key="9">
    <source>
        <dbReference type="Proteomes" id="UP000316621"/>
    </source>
</evidence>
<accession>A0A4Y7J3M3</accession>
<dbReference type="CDD" id="cd18186">
    <property type="entry name" value="BTB_POZ_ZBTB_KLHL-like"/>
    <property type="match status" value="2"/>
</dbReference>
<dbReference type="EMBL" id="CM010717">
    <property type="protein sequence ID" value="RZC55036.1"/>
    <property type="molecule type" value="Genomic_DNA"/>
</dbReference>
<feature type="region of interest" description="Disordered" evidence="4">
    <location>
        <begin position="92"/>
        <end position="116"/>
    </location>
</feature>
<feature type="compositionally biased region" description="Polar residues" evidence="4">
    <location>
        <begin position="93"/>
        <end position="104"/>
    </location>
</feature>
<keyword evidence="3" id="KW-0175">Coiled coil</keyword>
<evidence type="ECO:0000256" key="4">
    <source>
        <dbReference type="SAM" id="MobiDB-lite"/>
    </source>
</evidence>
<keyword evidence="5" id="KW-0812">Transmembrane</keyword>
<evidence type="ECO:0000259" key="6">
    <source>
        <dbReference type="PROSITE" id="PS50097"/>
    </source>
</evidence>
<dbReference type="Pfam" id="PF00651">
    <property type="entry name" value="BTB"/>
    <property type="match status" value="2"/>
</dbReference>
<dbReference type="InterPro" id="IPR000421">
    <property type="entry name" value="FA58C"/>
</dbReference>
<dbReference type="InterPro" id="IPR022041">
    <property type="entry name" value="Methyltransf_FA"/>
</dbReference>
<feature type="coiled-coil region" evidence="3">
    <location>
        <begin position="720"/>
        <end position="761"/>
    </location>
</feature>
<dbReference type="PROSITE" id="PS50097">
    <property type="entry name" value="BTB"/>
    <property type="match status" value="2"/>
</dbReference>
<evidence type="ECO:0000256" key="5">
    <source>
        <dbReference type="SAM" id="Phobius"/>
    </source>
</evidence>
<feature type="domain" description="GRIP" evidence="7">
    <location>
        <begin position="769"/>
        <end position="816"/>
    </location>
</feature>
<feature type="transmembrane region" description="Helical" evidence="5">
    <location>
        <begin position="1689"/>
        <end position="1709"/>
    </location>
</feature>
<dbReference type="PANTHER" id="PTHR47457:SF1">
    <property type="entry name" value="BTB DOMAIN-CONTAINING PROTEIN-RELATED"/>
    <property type="match status" value="1"/>
</dbReference>
<dbReference type="Proteomes" id="UP000316621">
    <property type="component" value="Chromosome 3"/>
</dbReference>
<evidence type="ECO:0000313" key="8">
    <source>
        <dbReference type="EMBL" id="RZC55036.1"/>
    </source>
</evidence>
<dbReference type="PROSITE" id="PS50913">
    <property type="entry name" value="GRIP"/>
    <property type="match status" value="1"/>
</dbReference>
<dbReference type="Pfam" id="PF07707">
    <property type="entry name" value="BACK"/>
    <property type="match status" value="1"/>
</dbReference>
<feature type="domain" description="BTB" evidence="6">
    <location>
        <begin position="1088"/>
        <end position="1150"/>
    </location>
</feature>
<feature type="compositionally biased region" description="Low complexity" evidence="4">
    <location>
        <begin position="246"/>
        <end position="256"/>
    </location>
</feature>
<gene>
    <name evidence="8" type="ORF">C5167_013893</name>
</gene>
<evidence type="ECO:0000256" key="2">
    <source>
        <dbReference type="ARBA" id="ARBA00004906"/>
    </source>
</evidence>
<keyword evidence="9" id="KW-1185">Reference proteome</keyword>
<feature type="coiled-coil region" evidence="3">
    <location>
        <begin position="393"/>
        <end position="420"/>
    </location>
</feature>
<dbReference type="SMART" id="SM00755">
    <property type="entry name" value="Grip"/>
    <property type="match status" value="1"/>
</dbReference>
<dbReference type="InterPro" id="IPR011705">
    <property type="entry name" value="BACK"/>
</dbReference>
<feature type="coiled-coil region" evidence="3">
    <location>
        <begin position="628"/>
        <end position="680"/>
    </location>
</feature>
<keyword evidence="5" id="KW-1133">Transmembrane helix</keyword>
<feature type="compositionally biased region" description="Basic and acidic residues" evidence="4">
    <location>
        <begin position="105"/>
        <end position="116"/>
    </location>
</feature>
<comment type="function">
    <text evidence="1">May act as a substrate-specific adapter of an E3 ubiquitin-protein ligase complex (CUL3-RBX1-BTB) which mediates the ubiquitination and subsequent proteasomal degradation of target proteins.</text>
</comment>
<dbReference type="Gene3D" id="3.30.710.10">
    <property type="entry name" value="Potassium Channel Kv1.1, Chain A"/>
    <property type="match status" value="2"/>
</dbReference>
<evidence type="ECO:0000256" key="3">
    <source>
        <dbReference type="SAM" id="Coils"/>
    </source>
</evidence>
<feature type="region of interest" description="Disordered" evidence="4">
    <location>
        <begin position="240"/>
        <end position="271"/>
    </location>
</feature>
<organism evidence="8 9">
    <name type="scientific">Papaver somniferum</name>
    <name type="common">Opium poppy</name>
    <dbReference type="NCBI Taxonomy" id="3469"/>
    <lineage>
        <taxon>Eukaryota</taxon>
        <taxon>Viridiplantae</taxon>
        <taxon>Streptophyta</taxon>
        <taxon>Embryophyta</taxon>
        <taxon>Tracheophyta</taxon>
        <taxon>Spermatophyta</taxon>
        <taxon>Magnoliopsida</taxon>
        <taxon>Ranunculales</taxon>
        <taxon>Papaveraceae</taxon>
        <taxon>Papaveroideae</taxon>
        <taxon>Papaver</taxon>
    </lineage>
</organism>
<evidence type="ECO:0008006" key="10">
    <source>
        <dbReference type="Google" id="ProtNLM"/>
    </source>
</evidence>
<feature type="compositionally biased region" description="Basic and acidic residues" evidence="4">
    <location>
        <begin position="257"/>
        <end position="271"/>
    </location>
</feature>
<keyword evidence="5" id="KW-0472">Membrane</keyword>
<dbReference type="InterPro" id="IPR000210">
    <property type="entry name" value="BTB/POZ_dom"/>
</dbReference>
<dbReference type="InterPro" id="IPR011333">
    <property type="entry name" value="SKP1/BTB/POZ_sf"/>
</dbReference>
<dbReference type="SMART" id="SM00875">
    <property type="entry name" value="BACK"/>
    <property type="match status" value="1"/>
</dbReference>
<dbReference type="SMART" id="SM00225">
    <property type="entry name" value="BTB"/>
    <property type="match status" value="2"/>
</dbReference>
<protein>
    <recommendedName>
        <fullName evidence="10">BTB domain-containing protein</fullName>
    </recommendedName>
</protein>
<dbReference type="Gene3D" id="1.25.40.420">
    <property type="match status" value="1"/>
</dbReference>
<feature type="domain" description="BTB" evidence="6">
    <location>
        <begin position="1228"/>
        <end position="1297"/>
    </location>
</feature>
<reference evidence="8 9" key="1">
    <citation type="journal article" date="2018" name="Science">
        <title>The opium poppy genome and morphinan production.</title>
        <authorList>
            <person name="Guo L."/>
            <person name="Winzer T."/>
            <person name="Yang X."/>
            <person name="Li Y."/>
            <person name="Ning Z."/>
            <person name="He Z."/>
            <person name="Teodor R."/>
            <person name="Lu Y."/>
            <person name="Bowser T.A."/>
            <person name="Graham I.A."/>
            <person name="Ye K."/>
        </authorList>
    </citation>
    <scope>NUCLEOTIDE SEQUENCE [LARGE SCALE GENOMIC DNA]</scope>
    <source>
        <strain evidence="9">cv. HN1</strain>
        <tissue evidence="8">Leaves</tissue>
    </source>
</reference>
<proteinExistence type="predicted"/>
<feature type="coiled-coil region" evidence="3">
    <location>
        <begin position="535"/>
        <end position="594"/>
    </location>
</feature>
<name>A0A4Y7J3M3_PAPSO</name>
<dbReference type="Pfam" id="PF01465">
    <property type="entry name" value="GRIP"/>
    <property type="match status" value="1"/>
</dbReference>
<sequence length="1730" mass="196851">MTSIAMESDGVAEVHGEAVKEENHNLDGVAEVHGDAVREENHTLDENNTENGVHDHVLPQYASHEQLVQMVVELNFQNEYLKAQFEGLKNLHSESGGNSKQTKQIGHEENSSEDVSELHEKIESLNRELLEHKQTQSAAEGALKHLQASYSEADAKAQELATKLAEEFSEYSFLSLHMNATNHILLGIGAQQNMEHKLKERDDKYNELDSKFGRLHKRAKQRIQDIQKEKDDLEARFREANETAERASAQQSSLQQELERTRQQANEARKALDVERQQLRTANNKLRDSIEEIRRSMEAKDKAFEALQHNLFEKEQMLEEIRGSQQAMEEKRQASIVELSAKTQKQIESLEAQLADALADRTKAAETISSLQVLVASQESEIAEMDSASKGEAVRLKAAAERAKGELAQLMEEHDKEREAWESASLALKAKLEAAESTCLRSEIEAAKMRSQLELELSMRNQLLNTRDAELMAAKQEITRLESEFSSYKVRAHALLQKKDAELSAAKDTELLKAQGEAVEVHIAENPFMDILKEAYEAEREVALANSEREKALQDLQDALDNHDKELAERDAALNSAEQRIRSIELKLESATGLFQSEKVAWQRDLEDVEETWRLRCKALETQNEVIRPDLQKEFEELKLQYRKLKEEYDSFRDIADRMIEEKDKEISRLLDQNKNLNQSLLMRSVEQNEHQNRAFQRHDAPISSANAAEQQILILARQQAQREEELAQSQRHILALQEEIEELERENRLHSQQEALLKTELRDMERMQKREGVDMTYLKNVVLKLLETGEVEALLPVIGMLLQFSPQEFPSHHALILVPQRHLQIQKCQLAYQSSADVPPTPGTDGASTPSRSLFSRIKKSASQIKIWSHEHDYQGKMDRKKQKKYLIVPPFKCTWRKELRFKEAGRGCVAFEASAHNDVTLVFRERVGSQHYHYRTDNTPNYTIILGSHRNRRLKIEVNGKTVVDETGVGLCCSLTFQSYWISIYDGLISIGKGRYPFQNLVFQWLDSNPNCSVQYIGLSSWDKHVGYRNVNVLPSTSNHILLWNQMDNGELECDENEDIADGFIDELGSEDVWGLKCFLENWDLSDVLFIVGDEEKAVPAHKVIMGASGNFCFSSSNPDVIQLPGVTYPVFHAFLQYIYTGQAQVLEEQLGALRDLSLQFEVIPLVKQCEEITDRFKLNKKLFDSGRKVEISHPCSLPQRCTVFPFELPIDVQRLKQWLSTGEFSDVEIHIDGHGLVAHSHKVILSLWSAAFTKMFTNGMCESNSSKICLRDTSFDAFIEMLQFMYSGELGVQDATDKGSLLLQILLLADQFGVTPLLQGCCKTILECLSEDTVCSILQVISSIPSCKSLEEACERKFSKHFDYCTTVNTDFVFLDEASFSDILQCPNLTVTSEERILDAILLWGMEASDLLGWEAVDTILKTTAPDLLYGERLLSVNMLLPLVRFPLMPITLLKKLEKSSLSVQIPVFEELVMEAIKYSVSKMTQPGSNQNVRFQHRQSTFKEFQYICDGDNNGVLYFAGTSYGKHQWVNPVLSKVNFSNSVSKITVTASSPASRFTDPKALVSRTYQGTSFAGPRIEDEKNCSWWMVDIGEDHQLMCNYYTLRQDGSSAFMRSWALQGSLDEKNWTNLRVHENDQTICKPGQYVSWPVNGPTALFPFRFFRVVLLGPTTSDSGPWNLCICFLELYGYFHILLLSVVVLSSKLLAVHINKNFEAHEYCSMGNVQQK</sequence>
<evidence type="ECO:0000256" key="1">
    <source>
        <dbReference type="ARBA" id="ARBA00002668"/>
    </source>
</evidence>
<dbReference type="InterPro" id="IPR000237">
    <property type="entry name" value="GRIP_dom"/>
</dbReference>
<dbReference type="Pfam" id="PF12248">
    <property type="entry name" value="Methyltransf_FA"/>
    <property type="match status" value="1"/>
</dbReference>
<dbReference type="Gramene" id="RZC55036">
    <property type="protein sequence ID" value="RZC55036"/>
    <property type="gene ID" value="C5167_013893"/>
</dbReference>